<evidence type="ECO:0000256" key="2">
    <source>
        <dbReference type="ARBA" id="ARBA00023163"/>
    </source>
</evidence>
<sequence>MISLALSVRQCDCPLTEASDEYDVAFVTPHWHYDHDRGDLELRILADAADGSALECGLDVVRSHEETIEFELLAKHGRTGRARLTMGTTDVMRTIVDHDGYLTGPFENVDGSERWQVGFDSDAAAEAALAILERRDDDVELRNRRVLDPETVLEDVHADAIGSTVLERSRELTATERETLRLAIDTGYYDVPRSATLGDLADALEVSDAAVSKTLRRAEGKLLEPTVSAVESVLRREPT</sequence>
<keyword evidence="1" id="KW-0805">Transcription regulation</keyword>
<dbReference type="InterPro" id="IPR056486">
    <property type="entry name" value="HVO_2525_N"/>
</dbReference>
<dbReference type="PANTHER" id="PTHR34236">
    <property type="entry name" value="DIMETHYL SULFOXIDE REDUCTASE TRANSCRIPTIONAL ACTIVATOR"/>
    <property type="match status" value="1"/>
</dbReference>
<dbReference type="OrthoDB" id="194721at2157"/>
<protein>
    <submittedName>
        <fullName evidence="5">Predicted DNA binding protein, contains HTH domain</fullName>
    </submittedName>
</protein>
<feature type="domain" description="HTH bat-type" evidence="3">
    <location>
        <begin position="172"/>
        <end position="224"/>
    </location>
</feature>
<reference evidence="6" key="1">
    <citation type="submission" date="2016-10" db="EMBL/GenBank/DDBJ databases">
        <authorList>
            <person name="Varghese N."/>
            <person name="Submissions S."/>
        </authorList>
    </citation>
    <scope>NUCLEOTIDE SEQUENCE [LARGE SCALE GENOMIC DNA]</scope>
    <source>
        <strain evidence="6">DSM 24767</strain>
    </source>
</reference>
<dbReference type="PANTHER" id="PTHR34236:SF1">
    <property type="entry name" value="DIMETHYL SULFOXIDE REDUCTASE TRANSCRIPTIONAL ACTIVATOR"/>
    <property type="match status" value="1"/>
</dbReference>
<dbReference type="AlphaFoldDB" id="A0A1H1AXV4"/>
<dbReference type="STRING" id="1095778.SAMN04489842_0848"/>
<evidence type="ECO:0000313" key="6">
    <source>
        <dbReference type="Proteomes" id="UP000198848"/>
    </source>
</evidence>
<keyword evidence="6" id="KW-1185">Reference proteome</keyword>
<dbReference type="RefSeq" id="WP_090377790.1">
    <property type="nucleotide sequence ID" value="NZ_FNLC01000001.1"/>
</dbReference>
<organism evidence="5 6">
    <name type="scientific">Natronobacterium texcoconense</name>
    <dbReference type="NCBI Taxonomy" id="1095778"/>
    <lineage>
        <taxon>Archaea</taxon>
        <taxon>Methanobacteriati</taxon>
        <taxon>Methanobacteriota</taxon>
        <taxon>Stenosarchaea group</taxon>
        <taxon>Halobacteria</taxon>
        <taxon>Halobacteriales</taxon>
        <taxon>Natrialbaceae</taxon>
        <taxon>Natronobacterium</taxon>
    </lineage>
</organism>
<dbReference type="InterPro" id="IPR007050">
    <property type="entry name" value="HTH_bacterioopsin"/>
</dbReference>
<accession>A0A1H1AXV4</accession>
<keyword evidence="2" id="KW-0804">Transcription</keyword>
<evidence type="ECO:0000259" key="4">
    <source>
        <dbReference type="Pfam" id="PF24279"/>
    </source>
</evidence>
<evidence type="ECO:0000313" key="5">
    <source>
        <dbReference type="EMBL" id="SDQ44499.1"/>
    </source>
</evidence>
<name>A0A1H1AXV4_NATTX</name>
<dbReference type="Pfam" id="PF24279">
    <property type="entry name" value="HVO_2525_N"/>
    <property type="match status" value="1"/>
</dbReference>
<evidence type="ECO:0000259" key="3">
    <source>
        <dbReference type="Pfam" id="PF04967"/>
    </source>
</evidence>
<dbReference type="Pfam" id="PF04967">
    <property type="entry name" value="HTH_10"/>
    <property type="match status" value="1"/>
</dbReference>
<dbReference type="Proteomes" id="UP000198848">
    <property type="component" value="Unassembled WGS sequence"/>
</dbReference>
<proteinExistence type="predicted"/>
<gene>
    <name evidence="5" type="ORF">SAMN04489842_0848</name>
</gene>
<feature type="domain" description="HVO-2525 N-terminal" evidence="4">
    <location>
        <begin position="4"/>
        <end position="137"/>
    </location>
</feature>
<dbReference type="EMBL" id="FNLC01000001">
    <property type="protein sequence ID" value="SDQ44499.1"/>
    <property type="molecule type" value="Genomic_DNA"/>
</dbReference>
<evidence type="ECO:0000256" key="1">
    <source>
        <dbReference type="ARBA" id="ARBA00023015"/>
    </source>
</evidence>